<keyword evidence="3" id="KW-1185">Reference proteome</keyword>
<organism evidence="2 3">
    <name type="scientific">Hymenobacter elongatus</name>
    <dbReference type="NCBI Taxonomy" id="877208"/>
    <lineage>
        <taxon>Bacteria</taxon>
        <taxon>Pseudomonadati</taxon>
        <taxon>Bacteroidota</taxon>
        <taxon>Cytophagia</taxon>
        <taxon>Cytophagales</taxon>
        <taxon>Hymenobacteraceae</taxon>
        <taxon>Hymenobacter</taxon>
    </lineage>
</organism>
<name>A0A4Z0PJY7_9BACT</name>
<evidence type="ECO:0000313" key="2">
    <source>
        <dbReference type="EMBL" id="TGE15844.1"/>
    </source>
</evidence>
<evidence type="ECO:0000256" key="1">
    <source>
        <dbReference type="SAM" id="Phobius"/>
    </source>
</evidence>
<dbReference type="Proteomes" id="UP000297739">
    <property type="component" value="Unassembled WGS sequence"/>
</dbReference>
<reference evidence="2 3" key="1">
    <citation type="submission" date="2019-04" db="EMBL/GenBank/DDBJ databases">
        <authorList>
            <person name="Feng G."/>
            <person name="Zhang J."/>
            <person name="Zhu H."/>
        </authorList>
    </citation>
    <scope>NUCLEOTIDE SEQUENCE [LARGE SCALE GENOMIC DNA]</scope>
    <source>
        <strain evidence="2 3">JCM 17223</strain>
    </source>
</reference>
<dbReference type="AlphaFoldDB" id="A0A4Z0PJY7"/>
<dbReference type="InterPro" id="IPR025250">
    <property type="entry name" value="DUF4199"/>
</dbReference>
<proteinExistence type="predicted"/>
<sequence>MSADVSSASSVVRTALRFGVGAGIVCSLWLVGLLLTGNDPFGPKRLMVIFLPPLAVIGSQWMLRRSSRPGGSGLKRTLAVGLLTAVVAATTSAVGTYGVAQLAGPEQLEKSKAAMLTIAAGSRADFLRQPNGKEQYDRTIEGLKSINAQGLATDDFTKKLLFGLLLSLPGGIFLRK</sequence>
<dbReference type="Pfam" id="PF13858">
    <property type="entry name" value="DUF4199"/>
    <property type="match status" value="1"/>
</dbReference>
<feature type="transmembrane region" description="Helical" evidence="1">
    <location>
        <begin position="78"/>
        <end position="100"/>
    </location>
</feature>
<keyword evidence="1" id="KW-0472">Membrane</keyword>
<keyword evidence="1" id="KW-1133">Transmembrane helix</keyword>
<gene>
    <name evidence="2" type="ORF">E5J99_11660</name>
</gene>
<feature type="transmembrane region" description="Helical" evidence="1">
    <location>
        <begin position="15"/>
        <end position="34"/>
    </location>
</feature>
<dbReference type="RefSeq" id="WP_135497981.1">
    <property type="nucleotide sequence ID" value="NZ_SRLD01000020.1"/>
</dbReference>
<keyword evidence="1" id="KW-0812">Transmembrane</keyword>
<protein>
    <submittedName>
        <fullName evidence="2">DUF4199 domain-containing protein</fullName>
    </submittedName>
</protein>
<dbReference type="OrthoDB" id="882765at2"/>
<dbReference type="EMBL" id="SRLD01000020">
    <property type="protein sequence ID" value="TGE15844.1"/>
    <property type="molecule type" value="Genomic_DNA"/>
</dbReference>
<evidence type="ECO:0000313" key="3">
    <source>
        <dbReference type="Proteomes" id="UP000297739"/>
    </source>
</evidence>
<feature type="transmembrane region" description="Helical" evidence="1">
    <location>
        <begin position="46"/>
        <end position="63"/>
    </location>
</feature>
<accession>A0A4Z0PJY7</accession>
<comment type="caution">
    <text evidence="2">The sequence shown here is derived from an EMBL/GenBank/DDBJ whole genome shotgun (WGS) entry which is preliminary data.</text>
</comment>